<feature type="transmembrane region" description="Helical" evidence="12">
    <location>
        <begin position="135"/>
        <end position="157"/>
    </location>
</feature>
<dbReference type="NCBIfam" id="TIGR00813">
    <property type="entry name" value="sss"/>
    <property type="match status" value="1"/>
</dbReference>
<proteinExistence type="inferred from homology"/>
<comment type="similarity">
    <text evidence="2 11">Belongs to the sodium:solute symporter (SSF) (TC 2.A.21) family.</text>
</comment>
<keyword evidence="9 12" id="KW-0472">Membrane</keyword>
<keyword evidence="10" id="KW-0739">Sodium transport</keyword>
<dbReference type="STRING" id="136037.A0A067QNK7"/>
<feature type="transmembrane region" description="Helical" evidence="12">
    <location>
        <begin position="94"/>
        <end position="115"/>
    </location>
</feature>
<dbReference type="PROSITE" id="PS50283">
    <property type="entry name" value="NA_SOLUT_SYMP_3"/>
    <property type="match status" value="1"/>
</dbReference>
<dbReference type="eggNOG" id="KOG2349">
    <property type="taxonomic scope" value="Eukaryota"/>
</dbReference>
<dbReference type="PANTHER" id="PTHR42985:SF39">
    <property type="entry name" value="GH10366P"/>
    <property type="match status" value="1"/>
</dbReference>
<feature type="transmembrane region" description="Helical" evidence="12">
    <location>
        <begin position="289"/>
        <end position="315"/>
    </location>
</feature>
<keyword evidence="8" id="KW-0406">Ion transport</keyword>
<evidence type="ECO:0000256" key="5">
    <source>
        <dbReference type="ARBA" id="ARBA00022692"/>
    </source>
</evidence>
<organism evidence="13 14">
    <name type="scientific">Zootermopsis nevadensis</name>
    <name type="common">Dampwood termite</name>
    <dbReference type="NCBI Taxonomy" id="136037"/>
    <lineage>
        <taxon>Eukaryota</taxon>
        <taxon>Metazoa</taxon>
        <taxon>Ecdysozoa</taxon>
        <taxon>Arthropoda</taxon>
        <taxon>Hexapoda</taxon>
        <taxon>Insecta</taxon>
        <taxon>Pterygota</taxon>
        <taxon>Neoptera</taxon>
        <taxon>Polyneoptera</taxon>
        <taxon>Dictyoptera</taxon>
        <taxon>Blattodea</taxon>
        <taxon>Blattoidea</taxon>
        <taxon>Termitoidae</taxon>
        <taxon>Termopsidae</taxon>
        <taxon>Zootermopsis</taxon>
    </lineage>
</organism>
<evidence type="ECO:0000256" key="4">
    <source>
        <dbReference type="ARBA" id="ARBA00022475"/>
    </source>
</evidence>
<dbReference type="GO" id="GO:0005886">
    <property type="term" value="C:plasma membrane"/>
    <property type="evidence" value="ECO:0007669"/>
    <property type="project" value="UniProtKB-SubCell"/>
</dbReference>
<dbReference type="OrthoDB" id="6132759at2759"/>
<feature type="transmembrane region" description="Helical" evidence="12">
    <location>
        <begin position="419"/>
        <end position="443"/>
    </location>
</feature>
<reference evidence="13 14" key="1">
    <citation type="journal article" date="2014" name="Nat. Commun.">
        <title>Molecular traces of alternative social organization in a termite genome.</title>
        <authorList>
            <person name="Terrapon N."/>
            <person name="Li C."/>
            <person name="Robertson H.M."/>
            <person name="Ji L."/>
            <person name="Meng X."/>
            <person name="Booth W."/>
            <person name="Chen Z."/>
            <person name="Childers C.P."/>
            <person name="Glastad K.M."/>
            <person name="Gokhale K."/>
            <person name="Gowin J."/>
            <person name="Gronenberg W."/>
            <person name="Hermansen R.A."/>
            <person name="Hu H."/>
            <person name="Hunt B.G."/>
            <person name="Huylmans A.K."/>
            <person name="Khalil S.M."/>
            <person name="Mitchell R.D."/>
            <person name="Munoz-Torres M.C."/>
            <person name="Mustard J.A."/>
            <person name="Pan H."/>
            <person name="Reese J.T."/>
            <person name="Scharf M.E."/>
            <person name="Sun F."/>
            <person name="Vogel H."/>
            <person name="Xiao J."/>
            <person name="Yang W."/>
            <person name="Yang Z."/>
            <person name="Yang Z."/>
            <person name="Zhou J."/>
            <person name="Zhu J."/>
            <person name="Brent C.S."/>
            <person name="Elsik C.G."/>
            <person name="Goodisman M.A."/>
            <person name="Liberles D.A."/>
            <person name="Roe R.M."/>
            <person name="Vargo E.L."/>
            <person name="Vilcinskas A."/>
            <person name="Wang J."/>
            <person name="Bornberg-Bauer E."/>
            <person name="Korb J."/>
            <person name="Zhang G."/>
            <person name="Liebig J."/>
        </authorList>
    </citation>
    <scope>NUCLEOTIDE SEQUENCE [LARGE SCALE GENOMIC DNA]</scope>
    <source>
        <tissue evidence="13">Whole organism</tissue>
    </source>
</reference>
<dbReference type="InterPro" id="IPR001734">
    <property type="entry name" value="Na/solute_symporter"/>
</dbReference>
<dbReference type="InterPro" id="IPR038377">
    <property type="entry name" value="Na/Glc_symporter_sf"/>
</dbReference>
<dbReference type="GO" id="GO:0006814">
    <property type="term" value="P:sodium ion transport"/>
    <property type="evidence" value="ECO:0007669"/>
    <property type="project" value="UniProtKB-KW"/>
</dbReference>
<dbReference type="AlphaFoldDB" id="A0A067QNK7"/>
<evidence type="ECO:0000256" key="3">
    <source>
        <dbReference type="ARBA" id="ARBA00022448"/>
    </source>
</evidence>
<evidence type="ECO:0000313" key="13">
    <source>
        <dbReference type="EMBL" id="KDR11082.1"/>
    </source>
</evidence>
<sequence>METVQEVRYFSWVDYTVFGAMLLGSVAIGLYHGCNGRFTRDKNSGPTRSDSGEFLTANGQMGPIPVAVSMLAGFLSSITLMGQPAEVYLFGPQLWMFGLSSFVCIPIIGYIFIPFYHKMQYTSAYKYFGQRFNRWLQLFASAMFSIQMVIYLALVLYAPALALQQVTGLDTNTVVTMMYIVVILYTTVGGIKAVIWTDCFQVLILYSSMFGVLVKGTIDVGGLAVVWERNVQSGRSDFFNWSIDPTERYTLWGSLIGSAFLHVSVYGANQLQVQRYRTVATIEQARQMIWINTFGWTVVVILTVYAGMLIFARYYDCDPLSSGVLSKPDQLFPLYVMDSLGDYVGFPGLFVAGIFSAGLSTVSTGLNSLAAIWWAELDETALKESLSQRRSGLTVKFLALFFGLLSYALVYVVPYMGGLVPVAISLSSFFSGSFLGLFILGIFVPWANTAGAACGLTVGIGAVGWLAVGAQMMSDKGQAIYTPLPLSTEGCSIVNTTVLADDSKPIQLAFVLYRVSFLWYSLLSLVLTVGVGMLISFLYSLLLRKPEDKMKSQTHSTPVLKLTTAVTNISMNPGACKLLLNEAEMKDENAVKVTIQDKNGTDNFGFIPDTKEHASISNKCEEVH</sequence>
<feature type="transmembrane region" description="Helical" evidence="12">
    <location>
        <begin position="177"/>
        <end position="196"/>
    </location>
</feature>
<evidence type="ECO:0000256" key="10">
    <source>
        <dbReference type="ARBA" id="ARBA00023201"/>
    </source>
</evidence>
<feature type="transmembrane region" description="Helical" evidence="12">
    <location>
        <begin position="349"/>
        <end position="374"/>
    </location>
</feature>
<keyword evidence="14" id="KW-1185">Reference proteome</keyword>
<evidence type="ECO:0000256" key="12">
    <source>
        <dbReference type="SAM" id="Phobius"/>
    </source>
</evidence>
<evidence type="ECO:0000256" key="9">
    <source>
        <dbReference type="ARBA" id="ARBA00023136"/>
    </source>
</evidence>
<keyword evidence="7" id="KW-0915">Sodium</keyword>
<keyword evidence="6 12" id="KW-1133">Transmembrane helix</keyword>
<feature type="transmembrane region" description="Helical" evidence="12">
    <location>
        <begin position="249"/>
        <end position="268"/>
    </location>
</feature>
<evidence type="ECO:0000313" key="14">
    <source>
        <dbReference type="Proteomes" id="UP000027135"/>
    </source>
</evidence>
<dbReference type="EMBL" id="KK853123">
    <property type="protein sequence ID" value="KDR11082.1"/>
    <property type="molecule type" value="Genomic_DNA"/>
</dbReference>
<dbReference type="PANTHER" id="PTHR42985">
    <property type="entry name" value="SODIUM-COUPLED MONOCARBOXYLATE TRANSPORTER"/>
    <property type="match status" value="1"/>
</dbReference>
<accession>A0A067QNK7</accession>
<evidence type="ECO:0000256" key="11">
    <source>
        <dbReference type="RuleBase" id="RU362091"/>
    </source>
</evidence>
<comment type="subcellular location">
    <subcellularLocation>
        <location evidence="1">Cell membrane</location>
        <topology evidence="1">Multi-pass membrane protein</topology>
    </subcellularLocation>
</comment>
<feature type="transmembrane region" description="Helical" evidence="12">
    <location>
        <begin position="12"/>
        <end position="34"/>
    </location>
</feature>
<dbReference type="Pfam" id="PF00474">
    <property type="entry name" value="SSF"/>
    <property type="match status" value="1"/>
</dbReference>
<dbReference type="CDD" id="cd11492">
    <property type="entry name" value="SLC5sbd_NIS-SMVT"/>
    <property type="match status" value="1"/>
</dbReference>
<feature type="transmembrane region" description="Helical" evidence="12">
    <location>
        <begin position="517"/>
        <end position="542"/>
    </location>
</feature>
<dbReference type="InterPro" id="IPR051163">
    <property type="entry name" value="Sodium:Solute_Symporter_SSF"/>
</dbReference>
<feature type="transmembrane region" description="Helical" evidence="12">
    <location>
        <begin position="395"/>
        <end position="413"/>
    </location>
</feature>
<evidence type="ECO:0000256" key="2">
    <source>
        <dbReference type="ARBA" id="ARBA00006434"/>
    </source>
</evidence>
<feature type="transmembrane region" description="Helical" evidence="12">
    <location>
        <begin position="203"/>
        <end position="227"/>
    </location>
</feature>
<dbReference type="Proteomes" id="UP000027135">
    <property type="component" value="Unassembled WGS sequence"/>
</dbReference>
<dbReference type="OMA" id="WINAIGW"/>
<name>A0A067QNK7_ZOONE</name>
<evidence type="ECO:0000256" key="1">
    <source>
        <dbReference type="ARBA" id="ARBA00004651"/>
    </source>
</evidence>
<dbReference type="GO" id="GO:0015293">
    <property type="term" value="F:symporter activity"/>
    <property type="evidence" value="ECO:0007669"/>
    <property type="project" value="TreeGrafter"/>
</dbReference>
<feature type="transmembrane region" description="Helical" evidence="12">
    <location>
        <begin position="64"/>
        <end position="82"/>
    </location>
</feature>
<evidence type="ECO:0000256" key="7">
    <source>
        <dbReference type="ARBA" id="ARBA00023053"/>
    </source>
</evidence>
<evidence type="ECO:0000256" key="6">
    <source>
        <dbReference type="ARBA" id="ARBA00022989"/>
    </source>
</evidence>
<gene>
    <name evidence="13" type="ORF">L798_14667</name>
</gene>
<keyword evidence="3" id="KW-0813">Transport</keyword>
<dbReference type="Gene3D" id="1.20.1730.10">
    <property type="entry name" value="Sodium/glucose cotransporter"/>
    <property type="match status" value="1"/>
</dbReference>
<protein>
    <submittedName>
        <fullName evidence="13">Sodium-coupled monocarboxylate transporter 1</fullName>
    </submittedName>
</protein>
<dbReference type="InParanoid" id="A0A067QNK7"/>
<keyword evidence="5 12" id="KW-0812">Transmembrane</keyword>
<keyword evidence="4" id="KW-1003">Cell membrane</keyword>
<feature type="transmembrane region" description="Helical" evidence="12">
    <location>
        <begin position="450"/>
        <end position="468"/>
    </location>
</feature>
<evidence type="ECO:0000256" key="8">
    <source>
        <dbReference type="ARBA" id="ARBA00023065"/>
    </source>
</evidence>